<dbReference type="EMBL" id="WNJL01000035">
    <property type="protein sequence ID" value="NDU42893.1"/>
    <property type="molecule type" value="Genomic_DNA"/>
</dbReference>
<evidence type="ECO:0000313" key="1">
    <source>
        <dbReference type="EMBL" id="NDU42893.1"/>
    </source>
</evidence>
<reference evidence="1" key="1">
    <citation type="submission" date="2019-11" db="EMBL/GenBank/DDBJ databases">
        <title>Acidithiobacillus ferrianus sp. nov.: a facultatively anaerobic and extremely acidophilic chemolithoautotroph.</title>
        <authorList>
            <person name="Norris P.R."/>
            <person name="Falagan C."/>
            <person name="Moya-Beltran A."/>
            <person name="Castro M."/>
            <person name="Quatrini R."/>
            <person name="Johnson D.B."/>
        </authorList>
    </citation>
    <scope>NUCLEOTIDE SEQUENCE [LARGE SCALE GENOMIC DNA]</scope>
    <source>
        <strain evidence="1">MG</strain>
    </source>
</reference>
<gene>
    <name evidence="1" type="ORF">GL267_09680</name>
</gene>
<proteinExistence type="predicted"/>
<protein>
    <submittedName>
        <fullName evidence="1">Uncharacterized protein</fullName>
    </submittedName>
</protein>
<dbReference type="AlphaFoldDB" id="A0A845U7Q1"/>
<comment type="caution">
    <text evidence="1">The sequence shown here is derived from an EMBL/GenBank/DDBJ whole genome shotgun (WGS) entry which is preliminary data.</text>
</comment>
<accession>A0A845U7Q1</accession>
<name>A0A845U7Q1_9PROT</name>
<dbReference type="RefSeq" id="WP_163098127.1">
    <property type="nucleotide sequence ID" value="NZ_CP127523.1"/>
</dbReference>
<organism evidence="1">
    <name type="scientific">Acidithiobacillus ferrianus</name>
    <dbReference type="NCBI Taxonomy" id="2678518"/>
    <lineage>
        <taxon>Bacteria</taxon>
        <taxon>Pseudomonadati</taxon>
        <taxon>Pseudomonadota</taxon>
        <taxon>Acidithiobacillia</taxon>
        <taxon>Acidithiobacillales</taxon>
        <taxon>Acidithiobacillaceae</taxon>
        <taxon>Acidithiobacillus</taxon>
    </lineage>
</organism>
<sequence length="233" mass="26635">MSNLASNIYQGLWRRRLLTTPTLNDDTTLVFWLQVGPWHADLRIPRDRPDFSSCFSLGDCSRYQLQALLSQEGFGGVTWVSGDTCEWLRYIDYRPTGQRDLGRMVFSAANDAIEEYGVETEYVERWERVKDDDGFAGAGTCWSTDGLEQMLWLRTGNRFMRVRARPLTEENERKLWPLLYNGIATDDDLRLLADCEVSLGEIAGKKAHILHSTLPWLEGQPLILPACILKTLS</sequence>